<evidence type="ECO:0000256" key="5">
    <source>
        <dbReference type="ARBA" id="ARBA00022840"/>
    </source>
</evidence>
<dbReference type="OrthoDB" id="422637at2759"/>
<dbReference type="GO" id="GO:0042760">
    <property type="term" value="P:very long-chain fatty acid catabolic process"/>
    <property type="evidence" value="ECO:0007669"/>
    <property type="project" value="TreeGrafter"/>
</dbReference>
<comment type="similarity">
    <text evidence="1">Belongs to the ABC transporter superfamily. ABCD family. Peroxisomal fatty acyl CoA transporter (TC 3.A.1.203) subfamily.</text>
</comment>
<dbReference type="GO" id="GO:0005778">
    <property type="term" value="C:peroxisomal membrane"/>
    <property type="evidence" value="ECO:0007669"/>
    <property type="project" value="TreeGrafter"/>
</dbReference>
<keyword evidence="5" id="KW-0067">ATP-binding</keyword>
<dbReference type="InterPro" id="IPR003593">
    <property type="entry name" value="AAA+_ATPase"/>
</dbReference>
<feature type="domain" description="ABC transporter" evidence="10">
    <location>
        <begin position="545"/>
        <end position="780"/>
    </location>
</feature>
<dbReference type="PANTHER" id="PTHR11384:SF67">
    <property type="entry name" value="ATP-BINDING CASSETTE SUB-FAMILY D MEMBER 1"/>
    <property type="match status" value="1"/>
</dbReference>
<dbReference type="GO" id="GO:0005524">
    <property type="term" value="F:ATP binding"/>
    <property type="evidence" value="ECO:0007669"/>
    <property type="project" value="UniProtKB-KW"/>
</dbReference>
<name>A0A427XM91_9TREE</name>
<evidence type="ECO:0000256" key="2">
    <source>
        <dbReference type="ARBA" id="ARBA00022448"/>
    </source>
</evidence>
<dbReference type="SMART" id="SM00382">
    <property type="entry name" value="AAA"/>
    <property type="match status" value="1"/>
</dbReference>
<dbReference type="Pfam" id="PF00005">
    <property type="entry name" value="ABC_tran"/>
    <property type="match status" value="1"/>
</dbReference>
<comment type="caution">
    <text evidence="11">The sequence shown here is derived from an EMBL/GenBank/DDBJ whole genome shotgun (WGS) entry which is preliminary data.</text>
</comment>
<feature type="signal peptide" evidence="9">
    <location>
        <begin position="1"/>
        <end position="32"/>
    </location>
</feature>
<keyword evidence="7" id="KW-0472">Membrane</keyword>
<evidence type="ECO:0000256" key="9">
    <source>
        <dbReference type="SAM" id="SignalP"/>
    </source>
</evidence>
<dbReference type="GO" id="GO:0016887">
    <property type="term" value="F:ATP hydrolysis activity"/>
    <property type="evidence" value="ECO:0007669"/>
    <property type="project" value="InterPro"/>
</dbReference>
<dbReference type="InterPro" id="IPR050835">
    <property type="entry name" value="ABC_transporter_sub-D"/>
</dbReference>
<feature type="chain" id="PRO_5019423384" description="ABC transporter domain-containing protein" evidence="9">
    <location>
        <begin position="33"/>
        <end position="832"/>
    </location>
</feature>
<dbReference type="GO" id="GO:0007031">
    <property type="term" value="P:peroxisome organization"/>
    <property type="evidence" value="ECO:0007669"/>
    <property type="project" value="TreeGrafter"/>
</dbReference>
<dbReference type="PROSITE" id="PS50893">
    <property type="entry name" value="ABC_TRANSPORTER_2"/>
    <property type="match status" value="1"/>
</dbReference>
<sequence length="832" mass="92075">MSVTSVPSLSFPQANRRRAVLLLVVALALVRSTSLPSVTHVNDAVTLKSWRENRRQTREARKRRERETPLNTPALEKKMVDLYIPDPSGSRTLLVPHRGQISKVRITPTAPEVYSAHQELFPPLRPGEKLGVNKRFWQMLRAVLTVAIPSATGKEAFLLLLHTFFLVGRTYLSVLVARLDGRIVRDLVSADGKGFLRGLGWWFVLAVPSTYTNSMIRYLEHKLALAFRTNLTRYIHDLYLNKNLNYYKLGLGLGAPPPLPEVKGSSKSKGSEASDTASGGADQLITTDLARFCDTLAALYGNMGKPFLDMAIFSSQLAYSLGPVGTAGLFAQYYFTAWVLRKATPAFGRMAASEARLEGEYRTGLGRIGRDSEEIAFYDGGKRELSILWTAYQKLAKHVHSVYKVRIPYGMTEDFVIKYFWSAVGYGLMSIPVFFPVARHSTQASADPSTVHNEVASRTESYVSNRRLLLSLGDAGGRLMYSGKELAELSGYTSRVYSLLASLHALDNNIYPKNPRPAALPANQSFYDLSNVHGRVTIGPSHVLLKGVPIVAPAGGSAGAERGGEELIRSLDLRVEKGEHTLITGPNGVGKTAIARVIAELWPTWSGLLERPSHGEGGIFFLPQKPYLCIGSLRDQVIYPHTYAEMKARGRTDSELMSILEHVHLAYLPGREGGWGTRKEWKDVLSGGEKQRMGMARLFYHRPTYAVLDECTSAVSTDVEGLMYEHAKSLGITLITISHRPSLLKYHNRHLRLGEPTLAPSLSTANLQATLGTPTTPLAAHGWQLTKLASGTDEEKLELDKEIERLERVLGNEVDQWQSRLDEVNTELRGGK</sequence>
<dbReference type="CDD" id="cd03223">
    <property type="entry name" value="ABCD_peroxisomal_ALDP"/>
    <property type="match status" value="1"/>
</dbReference>
<dbReference type="PANTHER" id="PTHR11384">
    <property type="entry name" value="ATP-BINDING CASSETTE, SUB-FAMILY D MEMBER"/>
    <property type="match status" value="1"/>
</dbReference>
<keyword evidence="2" id="KW-0813">Transport</keyword>
<keyword evidence="3" id="KW-0812">Transmembrane</keyword>
<dbReference type="GO" id="GO:0006635">
    <property type="term" value="P:fatty acid beta-oxidation"/>
    <property type="evidence" value="ECO:0007669"/>
    <property type="project" value="TreeGrafter"/>
</dbReference>
<proteinExistence type="inferred from homology"/>
<organism evidence="11 12">
    <name type="scientific">Apiotrichum porosum</name>
    <dbReference type="NCBI Taxonomy" id="105984"/>
    <lineage>
        <taxon>Eukaryota</taxon>
        <taxon>Fungi</taxon>
        <taxon>Dikarya</taxon>
        <taxon>Basidiomycota</taxon>
        <taxon>Agaricomycotina</taxon>
        <taxon>Tremellomycetes</taxon>
        <taxon>Trichosporonales</taxon>
        <taxon>Trichosporonaceae</taxon>
        <taxon>Apiotrichum</taxon>
    </lineage>
</organism>
<keyword evidence="12" id="KW-1185">Reference proteome</keyword>
<dbReference type="GO" id="GO:0140359">
    <property type="term" value="F:ABC-type transporter activity"/>
    <property type="evidence" value="ECO:0007669"/>
    <property type="project" value="InterPro"/>
</dbReference>
<protein>
    <recommendedName>
        <fullName evidence="10">ABC transporter domain-containing protein</fullName>
    </recommendedName>
</protein>
<dbReference type="InterPro" id="IPR027417">
    <property type="entry name" value="P-loop_NTPase"/>
</dbReference>
<dbReference type="RefSeq" id="XP_028475120.1">
    <property type="nucleotide sequence ID" value="XM_028624952.1"/>
</dbReference>
<dbReference type="GeneID" id="39594225"/>
<dbReference type="EMBL" id="RSCE01000009">
    <property type="protein sequence ID" value="RSH80011.1"/>
    <property type="molecule type" value="Genomic_DNA"/>
</dbReference>
<reference evidence="11 12" key="1">
    <citation type="submission" date="2018-11" db="EMBL/GenBank/DDBJ databases">
        <title>Genome sequence of Apiotrichum porosum DSM 27194.</title>
        <authorList>
            <person name="Aliyu H."/>
            <person name="Gorte O."/>
            <person name="Ochsenreither K."/>
        </authorList>
    </citation>
    <scope>NUCLEOTIDE SEQUENCE [LARGE SCALE GENOMIC DNA]</scope>
    <source>
        <strain evidence="11 12">DSM 27194</strain>
    </source>
</reference>
<dbReference type="InterPro" id="IPR011527">
    <property type="entry name" value="ABC1_TM_dom"/>
</dbReference>
<dbReference type="STRING" id="105984.A0A427XM91"/>
<feature type="coiled-coil region" evidence="8">
    <location>
        <begin position="789"/>
        <end position="816"/>
    </location>
</feature>
<evidence type="ECO:0000256" key="6">
    <source>
        <dbReference type="ARBA" id="ARBA00022989"/>
    </source>
</evidence>
<dbReference type="InterPro" id="IPR003439">
    <property type="entry name" value="ABC_transporter-like_ATP-bd"/>
</dbReference>
<evidence type="ECO:0000313" key="12">
    <source>
        <dbReference type="Proteomes" id="UP000279236"/>
    </source>
</evidence>
<keyword evidence="4" id="KW-0547">Nucleotide-binding</keyword>
<keyword evidence="9" id="KW-0732">Signal</keyword>
<evidence type="ECO:0000256" key="8">
    <source>
        <dbReference type="SAM" id="Coils"/>
    </source>
</evidence>
<evidence type="ECO:0000256" key="4">
    <source>
        <dbReference type="ARBA" id="ARBA00022741"/>
    </source>
</evidence>
<dbReference type="Gene3D" id="3.40.50.300">
    <property type="entry name" value="P-loop containing nucleotide triphosphate hydrolases"/>
    <property type="match status" value="1"/>
</dbReference>
<evidence type="ECO:0000259" key="10">
    <source>
        <dbReference type="PROSITE" id="PS50893"/>
    </source>
</evidence>
<keyword evidence="6" id="KW-1133">Transmembrane helix</keyword>
<dbReference type="PROSITE" id="PS00211">
    <property type="entry name" value="ABC_TRANSPORTER_1"/>
    <property type="match status" value="1"/>
</dbReference>
<dbReference type="Proteomes" id="UP000279236">
    <property type="component" value="Unassembled WGS sequence"/>
</dbReference>
<dbReference type="InterPro" id="IPR017871">
    <property type="entry name" value="ABC_transporter-like_CS"/>
</dbReference>
<dbReference type="GO" id="GO:0005324">
    <property type="term" value="F:long-chain fatty acid transmembrane transporter activity"/>
    <property type="evidence" value="ECO:0007669"/>
    <property type="project" value="TreeGrafter"/>
</dbReference>
<evidence type="ECO:0000313" key="11">
    <source>
        <dbReference type="EMBL" id="RSH80011.1"/>
    </source>
</evidence>
<dbReference type="AlphaFoldDB" id="A0A427XM91"/>
<evidence type="ECO:0000256" key="7">
    <source>
        <dbReference type="ARBA" id="ARBA00023136"/>
    </source>
</evidence>
<dbReference type="GO" id="GO:0015910">
    <property type="term" value="P:long-chain fatty acid import into peroxisome"/>
    <property type="evidence" value="ECO:0007669"/>
    <property type="project" value="TreeGrafter"/>
</dbReference>
<evidence type="ECO:0000256" key="1">
    <source>
        <dbReference type="ARBA" id="ARBA00008575"/>
    </source>
</evidence>
<gene>
    <name evidence="11" type="ORF">EHS24_009682</name>
</gene>
<dbReference type="Pfam" id="PF06472">
    <property type="entry name" value="ABC_membrane_2"/>
    <property type="match status" value="2"/>
</dbReference>
<accession>A0A427XM91</accession>
<keyword evidence="8" id="KW-0175">Coiled coil</keyword>
<dbReference type="SUPFAM" id="SSF52540">
    <property type="entry name" value="P-loop containing nucleoside triphosphate hydrolases"/>
    <property type="match status" value="1"/>
</dbReference>
<evidence type="ECO:0000256" key="3">
    <source>
        <dbReference type="ARBA" id="ARBA00022692"/>
    </source>
</evidence>